<dbReference type="AlphaFoldDB" id="A0A0D2ETF1"/>
<feature type="compositionally biased region" description="Low complexity" evidence="1">
    <location>
        <begin position="64"/>
        <end position="73"/>
    </location>
</feature>
<dbReference type="HOGENOM" id="CLU_580017_0_0_1"/>
<evidence type="ECO:0000256" key="1">
    <source>
        <dbReference type="SAM" id="MobiDB-lite"/>
    </source>
</evidence>
<sequence length="566" mass="63150">MATLVNYDLSTFTKPRPNKRRLQELQHSEARAHAARVAYWRKRQLPPTAAPEQAHVESDHQDASPDASSASDNVSKKRTSQDIQEESFVQEDPVIGEQPKIALIFVNEYSNTFGRESVTSSNSESLAICPQQRKSSSGSHWQSDSGSDLCPGSNGMETRLDVKTLSDMRLPRHLKSPLFDPLDTLPVPQGDDVIAAMEQYLHGWAPSQRPGLKHQTKNNPLIRDVFHSALQNVELFESIIALITSFKAAGQNFQGRLSNVSLYHKGQALAGIRTKLSSGLVDEAVMLSTVFLMIIDNVFAESEAYRAHLDGLRRMEKAIPTSVEMHYAGVLRTFVSWAESNALLLFGDSVSSQSAPTTMCALNHWERPSSKTVAKMIAALPPGFRSISDQLSPQLISVLGKTVKWTSCIDRGVVDRSDSDEAFLAGFDPRANNAEAMRLASSHAMLERSISKALFLCHANILNWSCRCAVYQSTVLDLADTFRSDMVEEAGYEELWTWLALVTANAARRGRLEQIQNGILYKLAASRDCQWGSIRGVLAKFLWHSKLEREWKQCWEMVRATEDLKR</sequence>
<feature type="region of interest" description="Disordered" evidence="1">
    <location>
        <begin position="1"/>
        <end position="92"/>
    </location>
</feature>
<dbReference type="PANTHER" id="PTHR37540:SF5">
    <property type="entry name" value="TRANSCRIPTION FACTOR DOMAIN-CONTAINING PROTEIN"/>
    <property type="match status" value="1"/>
</dbReference>
<keyword evidence="3" id="KW-1185">Reference proteome</keyword>
<protein>
    <submittedName>
        <fullName evidence="2">Uncharacterized protein</fullName>
    </submittedName>
</protein>
<gene>
    <name evidence="2" type="ORF">PV05_09875</name>
</gene>
<feature type="region of interest" description="Disordered" evidence="1">
    <location>
        <begin position="129"/>
        <end position="155"/>
    </location>
</feature>
<reference evidence="2 3" key="1">
    <citation type="submission" date="2015-01" db="EMBL/GenBank/DDBJ databases">
        <title>The Genome Sequence of Exophiala xenobiotica CBS118157.</title>
        <authorList>
            <consortium name="The Broad Institute Genomics Platform"/>
            <person name="Cuomo C."/>
            <person name="de Hoog S."/>
            <person name="Gorbushina A."/>
            <person name="Stielow B."/>
            <person name="Teixiera M."/>
            <person name="Abouelleil A."/>
            <person name="Chapman S.B."/>
            <person name="Priest M."/>
            <person name="Young S.K."/>
            <person name="Wortman J."/>
            <person name="Nusbaum C."/>
            <person name="Birren B."/>
        </authorList>
    </citation>
    <scope>NUCLEOTIDE SEQUENCE [LARGE SCALE GENOMIC DNA]</scope>
    <source>
        <strain evidence="2 3">CBS 118157</strain>
    </source>
</reference>
<dbReference type="GeneID" id="25331783"/>
<feature type="compositionally biased region" description="Basic and acidic residues" evidence="1">
    <location>
        <begin position="21"/>
        <end position="32"/>
    </location>
</feature>
<dbReference type="RefSeq" id="XP_013311708.1">
    <property type="nucleotide sequence ID" value="XM_013456254.1"/>
</dbReference>
<dbReference type="Proteomes" id="UP000054342">
    <property type="component" value="Unassembled WGS sequence"/>
</dbReference>
<dbReference type="OrthoDB" id="4154938at2759"/>
<proteinExistence type="predicted"/>
<evidence type="ECO:0000313" key="2">
    <source>
        <dbReference type="EMBL" id="KIW51124.1"/>
    </source>
</evidence>
<organism evidence="2 3">
    <name type="scientific">Exophiala xenobiotica</name>
    <dbReference type="NCBI Taxonomy" id="348802"/>
    <lineage>
        <taxon>Eukaryota</taxon>
        <taxon>Fungi</taxon>
        <taxon>Dikarya</taxon>
        <taxon>Ascomycota</taxon>
        <taxon>Pezizomycotina</taxon>
        <taxon>Eurotiomycetes</taxon>
        <taxon>Chaetothyriomycetidae</taxon>
        <taxon>Chaetothyriales</taxon>
        <taxon>Herpotrichiellaceae</taxon>
        <taxon>Exophiala</taxon>
    </lineage>
</organism>
<accession>A0A0D2ETF1</accession>
<name>A0A0D2ETF1_9EURO</name>
<dbReference type="PANTHER" id="PTHR37540">
    <property type="entry name" value="TRANSCRIPTION FACTOR (ACR-2), PUTATIVE-RELATED-RELATED"/>
    <property type="match status" value="1"/>
</dbReference>
<feature type="compositionally biased region" description="Basic and acidic residues" evidence="1">
    <location>
        <begin position="54"/>
        <end position="63"/>
    </location>
</feature>
<evidence type="ECO:0000313" key="3">
    <source>
        <dbReference type="Proteomes" id="UP000054342"/>
    </source>
</evidence>
<dbReference type="EMBL" id="KN847322">
    <property type="protein sequence ID" value="KIW51124.1"/>
    <property type="molecule type" value="Genomic_DNA"/>
</dbReference>
<feature type="compositionally biased region" description="Low complexity" evidence="1">
    <location>
        <begin position="135"/>
        <end position="148"/>
    </location>
</feature>